<organism evidence="3 4">
    <name type="scientific">Rhodococcus wratislaviensis NBRC 100605</name>
    <dbReference type="NCBI Taxonomy" id="1219028"/>
    <lineage>
        <taxon>Bacteria</taxon>
        <taxon>Bacillati</taxon>
        <taxon>Actinomycetota</taxon>
        <taxon>Actinomycetes</taxon>
        <taxon>Mycobacteriales</taxon>
        <taxon>Nocardiaceae</taxon>
        <taxon>Rhodococcus</taxon>
    </lineage>
</organism>
<accession>X0PMB2</accession>
<evidence type="ECO:0000256" key="1">
    <source>
        <dbReference type="ARBA" id="ARBA00006484"/>
    </source>
</evidence>
<dbReference type="OrthoDB" id="7064009at2"/>
<comment type="caution">
    <text evidence="3">The sequence shown here is derived from an EMBL/GenBank/DDBJ whole genome shotgun (WGS) entry which is preliminary data.</text>
</comment>
<dbReference type="Proteomes" id="UP000019491">
    <property type="component" value="Unassembled WGS sequence"/>
</dbReference>
<dbReference type="PROSITE" id="PS00061">
    <property type="entry name" value="ADH_SHORT"/>
    <property type="match status" value="1"/>
</dbReference>
<sequence>MTGLVDGRVALVTGGAGGIGRATAIRLAQEGAAVAVADRDLQGARATVGLLEELGGPALAVAVDVTDPKSVEAMVDAVTKEFGALHGAYNNAGVEDALQPAHLITEKQWDHVVNVDLKGTWLCMKHEIAYMLTHGGGSIVNAASVLAHVTMSNVPAYTAAKHGVAGLTRSAALDYAQNGIRVNAVSPGAIRTELIDRTIASGKVSESDYANLHPMNRLGEPAEVAEAVVWLLSDRSSFVTGHCLAVDGGMLAT</sequence>
<gene>
    <name evidence="3" type="ORF">RW1_009_01130</name>
</gene>
<name>X0PMB2_RHOWR</name>
<dbReference type="FunFam" id="3.40.50.720:FF:000084">
    <property type="entry name" value="Short-chain dehydrogenase reductase"/>
    <property type="match status" value="1"/>
</dbReference>
<dbReference type="EMBL" id="BAWF01000009">
    <property type="protein sequence ID" value="GAF43689.1"/>
    <property type="molecule type" value="Genomic_DNA"/>
</dbReference>
<dbReference type="InterPro" id="IPR036291">
    <property type="entry name" value="NAD(P)-bd_dom_sf"/>
</dbReference>
<dbReference type="PRINTS" id="PR00080">
    <property type="entry name" value="SDRFAMILY"/>
</dbReference>
<dbReference type="PANTHER" id="PTHR24321:SF11">
    <property type="entry name" value="BLR0893 PROTEIN"/>
    <property type="match status" value="1"/>
</dbReference>
<dbReference type="SUPFAM" id="SSF51735">
    <property type="entry name" value="NAD(P)-binding Rossmann-fold domains"/>
    <property type="match status" value="1"/>
</dbReference>
<dbReference type="NCBIfam" id="NF005559">
    <property type="entry name" value="PRK07231.1"/>
    <property type="match status" value="1"/>
</dbReference>
<dbReference type="InterPro" id="IPR020904">
    <property type="entry name" value="Sc_DH/Rdtase_CS"/>
</dbReference>
<dbReference type="GO" id="GO:0016491">
    <property type="term" value="F:oxidoreductase activity"/>
    <property type="evidence" value="ECO:0007669"/>
    <property type="project" value="UniProtKB-KW"/>
</dbReference>
<dbReference type="RefSeq" id="WP_037228629.1">
    <property type="nucleotide sequence ID" value="NZ_BAWF01000009.1"/>
</dbReference>
<dbReference type="CDD" id="cd05233">
    <property type="entry name" value="SDR_c"/>
    <property type="match status" value="1"/>
</dbReference>
<dbReference type="PRINTS" id="PR00081">
    <property type="entry name" value="GDHRDH"/>
</dbReference>
<evidence type="ECO:0000313" key="4">
    <source>
        <dbReference type="Proteomes" id="UP000019491"/>
    </source>
</evidence>
<protein>
    <submittedName>
        <fullName evidence="3">Putative oxidoreductase</fullName>
    </submittedName>
</protein>
<dbReference type="Gene3D" id="3.40.50.720">
    <property type="entry name" value="NAD(P)-binding Rossmann-like Domain"/>
    <property type="match status" value="1"/>
</dbReference>
<evidence type="ECO:0000256" key="2">
    <source>
        <dbReference type="ARBA" id="ARBA00023002"/>
    </source>
</evidence>
<comment type="similarity">
    <text evidence="1">Belongs to the short-chain dehydrogenases/reductases (SDR) family.</text>
</comment>
<dbReference type="InterPro" id="IPR002347">
    <property type="entry name" value="SDR_fam"/>
</dbReference>
<dbReference type="Pfam" id="PF13561">
    <property type="entry name" value="adh_short_C2"/>
    <property type="match status" value="1"/>
</dbReference>
<dbReference type="PANTHER" id="PTHR24321">
    <property type="entry name" value="DEHYDROGENASES, SHORT CHAIN"/>
    <property type="match status" value="1"/>
</dbReference>
<dbReference type="AlphaFoldDB" id="X0PMB2"/>
<keyword evidence="2" id="KW-0560">Oxidoreductase</keyword>
<keyword evidence="4" id="KW-1185">Reference proteome</keyword>
<evidence type="ECO:0000313" key="3">
    <source>
        <dbReference type="EMBL" id="GAF43689.1"/>
    </source>
</evidence>
<proteinExistence type="inferred from homology"/>
<reference evidence="3 4" key="1">
    <citation type="submission" date="2014-02" db="EMBL/GenBank/DDBJ databases">
        <title>Whole genome shotgun sequence of Rhodococcus wratislaviensis NBRC 100605.</title>
        <authorList>
            <person name="Hosoyama A."/>
            <person name="Tsuchikane K."/>
            <person name="Yoshida I."/>
            <person name="Ohji S."/>
            <person name="Ichikawa N."/>
            <person name="Yamazoe A."/>
            <person name="Fujita N."/>
        </authorList>
    </citation>
    <scope>NUCLEOTIDE SEQUENCE [LARGE SCALE GENOMIC DNA]</scope>
    <source>
        <strain evidence="3 4">NBRC 100605</strain>
    </source>
</reference>